<feature type="compositionally biased region" description="Polar residues" evidence="2">
    <location>
        <begin position="636"/>
        <end position="646"/>
    </location>
</feature>
<feature type="region of interest" description="Disordered" evidence="2">
    <location>
        <begin position="571"/>
        <end position="606"/>
    </location>
</feature>
<dbReference type="InterPro" id="IPR040626">
    <property type="entry name" value="Pepdidase_M14_N"/>
</dbReference>
<evidence type="ECO:0000259" key="3">
    <source>
        <dbReference type="Pfam" id="PF18027"/>
    </source>
</evidence>
<feature type="region of interest" description="Disordered" evidence="2">
    <location>
        <begin position="676"/>
        <end position="722"/>
    </location>
</feature>
<accession>A0ABM1EUF6</accession>
<dbReference type="InterPro" id="IPR050821">
    <property type="entry name" value="Cytosolic_carboxypeptidase"/>
</dbReference>
<keyword evidence="4" id="KW-1185">Reference proteome</keyword>
<evidence type="ECO:0000256" key="2">
    <source>
        <dbReference type="SAM" id="MobiDB-lite"/>
    </source>
</evidence>
<feature type="compositionally biased region" description="Basic residues" evidence="2">
    <location>
        <begin position="622"/>
        <end position="633"/>
    </location>
</feature>
<dbReference type="Gene3D" id="3.40.630.10">
    <property type="entry name" value="Zn peptidases"/>
    <property type="match status" value="1"/>
</dbReference>
<gene>
    <name evidence="5" type="primary">LOC106815823</name>
</gene>
<dbReference type="SUPFAM" id="SSF53187">
    <property type="entry name" value="Zn-dependent exopeptidases"/>
    <property type="match status" value="1"/>
</dbReference>
<feature type="compositionally biased region" description="Acidic residues" evidence="2">
    <location>
        <begin position="579"/>
        <end position="597"/>
    </location>
</feature>
<feature type="domain" description="Cytosolic carboxypeptidase N-terminal" evidence="3">
    <location>
        <begin position="244"/>
        <end position="371"/>
    </location>
</feature>
<sequence>MEPTADLRSFLGQGLTEQNPYESFMRKHLQYYGYYTGGSLSDASLQQRRGTLDGGESRSGSQLSETRDGDAFASTGNSRYLQHSDSCSSINTEDSDFGHRQLDGGLPDEEEEAAGGALPSTTQVTFATEEGRLVPQLRAPRNLYSFSRELGSQQATRWPTECQVLKNPVKLIEYVPPKPEPFYERAGTEMAPIYKPQEVARRLVFDYAPTTAGFFLKSAVGGSKHGCLPVVVKLQGPTDATLVFESRFESGNLATAEQISEFEYELKLSMDMYTNRHRQWFYFRVTNVRAGPVYRFTIANMAKAGSLYEEGMKPLFYSERDAAKAKIGWRRTGNDINYYKNNLFGEDGKSCYSLSFTFKFDHNKDTCYFAYCYPYTYSDLQDAAAKDSFPPMLNIREDVEEVVCTAEVADALPPGWAARGWGCCVERLRQEREVLMYCDLHGHSRNQNIFIYGCEDKENVSNRMKERVFPFMLSKRASNLFSFDSCKFLVQKSKEGTGRVVMWKLGIPNAFTMEATFCGATIGENVGTHFSTADLEDMGRNFCRTLLEYSKLDTSEEAYVISQLADATKRNQQLRIGNDDDDGSDADGDDDSSDDGGSDSSVSDGLPVHYLGLAAKFADGKKSRRRPRRRRYGRQQVLTRKTAQESDTSVVVAASYALWAGDDCKQSQTVAALYSQSLPWQRRRRPRRPAARPIPPPDDSESSSRRTIAPSPTARSAHGRPE</sequence>
<dbReference type="GeneID" id="106815823"/>
<dbReference type="Pfam" id="PF18027">
    <property type="entry name" value="Pepdidase_M14_N"/>
    <property type="match status" value="1"/>
</dbReference>
<dbReference type="RefSeq" id="XP_014675827.1">
    <property type="nucleotide sequence ID" value="XM_014820341.1"/>
</dbReference>
<evidence type="ECO:0000313" key="4">
    <source>
        <dbReference type="Proteomes" id="UP000695022"/>
    </source>
</evidence>
<comment type="cofactor">
    <cofactor evidence="1">
        <name>Zn(2+)</name>
        <dbReference type="ChEBI" id="CHEBI:29105"/>
    </cofactor>
</comment>
<evidence type="ECO:0000256" key="1">
    <source>
        <dbReference type="ARBA" id="ARBA00001947"/>
    </source>
</evidence>
<dbReference type="PANTHER" id="PTHR12756:SF45">
    <property type="entry name" value="CYTOSOLIC CARBOXYPEPTIDASE NNA1"/>
    <property type="match status" value="1"/>
</dbReference>
<feature type="region of interest" description="Disordered" evidence="2">
    <location>
        <begin position="619"/>
        <end position="646"/>
    </location>
</feature>
<feature type="compositionally biased region" description="Basic residues" evidence="2">
    <location>
        <begin position="681"/>
        <end position="690"/>
    </location>
</feature>
<name>A0ABM1EUF6_PRICU</name>
<dbReference type="Proteomes" id="UP000695022">
    <property type="component" value="Unplaced"/>
</dbReference>
<evidence type="ECO:0000313" key="5">
    <source>
        <dbReference type="RefSeq" id="XP_014675827.1"/>
    </source>
</evidence>
<proteinExistence type="predicted"/>
<protein>
    <submittedName>
        <fullName evidence="5">Cytosolic carboxypeptidase 2-like</fullName>
    </submittedName>
</protein>
<reference evidence="5" key="1">
    <citation type="submission" date="2025-08" db="UniProtKB">
        <authorList>
            <consortium name="RefSeq"/>
        </authorList>
    </citation>
    <scope>IDENTIFICATION</scope>
</reference>
<dbReference type="PANTHER" id="PTHR12756">
    <property type="entry name" value="CYTOSOLIC CARBOXYPEPTIDASE"/>
    <property type="match status" value="1"/>
</dbReference>
<organism evidence="4 5">
    <name type="scientific">Priapulus caudatus</name>
    <name type="common">Priapulid worm</name>
    <dbReference type="NCBI Taxonomy" id="37621"/>
    <lineage>
        <taxon>Eukaryota</taxon>
        <taxon>Metazoa</taxon>
        <taxon>Ecdysozoa</taxon>
        <taxon>Scalidophora</taxon>
        <taxon>Priapulida</taxon>
        <taxon>Priapulimorpha</taxon>
        <taxon>Priapulimorphida</taxon>
        <taxon>Priapulidae</taxon>
        <taxon>Priapulus</taxon>
    </lineage>
</organism>
<feature type="region of interest" description="Disordered" evidence="2">
    <location>
        <begin position="47"/>
        <end position="118"/>
    </location>
</feature>
<dbReference type="Gene3D" id="2.60.40.3120">
    <property type="match status" value="1"/>
</dbReference>
<feature type="compositionally biased region" description="Polar residues" evidence="2">
    <location>
        <begin position="74"/>
        <end position="92"/>
    </location>
</feature>